<organism evidence="3">
    <name type="scientific">Gongylonema pulchrum</name>
    <dbReference type="NCBI Taxonomy" id="637853"/>
    <lineage>
        <taxon>Eukaryota</taxon>
        <taxon>Metazoa</taxon>
        <taxon>Ecdysozoa</taxon>
        <taxon>Nematoda</taxon>
        <taxon>Chromadorea</taxon>
        <taxon>Rhabditida</taxon>
        <taxon>Spirurina</taxon>
        <taxon>Spiruromorpha</taxon>
        <taxon>Spiruroidea</taxon>
        <taxon>Gongylonematidae</taxon>
        <taxon>Gongylonema</taxon>
    </lineage>
</organism>
<reference evidence="3" key="1">
    <citation type="submission" date="2016-06" db="UniProtKB">
        <authorList>
            <consortium name="WormBaseParasite"/>
        </authorList>
    </citation>
    <scope>IDENTIFICATION</scope>
</reference>
<sequence length="190" mass="22077">MFSYTNEPLDNCNLKSFPYSTYRYGWLEQFRAVEGVVIANLPSSAEDIVSVKRFDDDGAIFIIYSDATLNRIAIETHHTQFSPLWSMQLLHEEAHEYLRYYFAIDSSQKRLFFVQNNEVKYAELSCSYFYDSCDSMEITGWSDPMQCRWCAMKNGSGYAFSLEHGGTCQHYLVEKLCAPYIEHVSFLCLC</sequence>
<proteinExistence type="predicted"/>
<keyword evidence="2" id="KW-1185">Reference proteome</keyword>
<dbReference type="OrthoDB" id="546826at2759"/>
<accession>A0A183E5N2</accession>
<name>A0A183E5N2_9BILA</name>
<evidence type="ECO:0000313" key="3">
    <source>
        <dbReference type="WBParaSite" id="GPUH_0001629501-mRNA-1"/>
    </source>
</evidence>
<protein>
    <submittedName>
        <fullName evidence="3">DPPIV_N domain-containing protein</fullName>
    </submittedName>
</protein>
<reference evidence="1 2" key="2">
    <citation type="submission" date="2018-11" db="EMBL/GenBank/DDBJ databases">
        <authorList>
            <consortium name="Pathogen Informatics"/>
        </authorList>
    </citation>
    <scope>NUCLEOTIDE SEQUENCE [LARGE SCALE GENOMIC DNA]</scope>
</reference>
<evidence type="ECO:0000313" key="1">
    <source>
        <dbReference type="EMBL" id="VDN27572.1"/>
    </source>
</evidence>
<gene>
    <name evidence="1" type="ORF">GPUH_LOCUS16273</name>
</gene>
<evidence type="ECO:0000313" key="2">
    <source>
        <dbReference type="Proteomes" id="UP000271098"/>
    </source>
</evidence>
<dbReference type="Proteomes" id="UP000271098">
    <property type="component" value="Unassembled WGS sequence"/>
</dbReference>
<dbReference type="AlphaFoldDB" id="A0A183E5N2"/>
<dbReference type="EMBL" id="UYRT01083521">
    <property type="protein sequence ID" value="VDN27572.1"/>
    <property type="molecule type" value="Genomic_DNA"/>
</dbReference>
<dbReference type="WBParaSite" id="GPUH_0001629501-mRNA-1">
    <property type="protein sequence ID" value="GPUH_0001629501-mRNA-1"/>
    <property type="gene ID" value="GPUH_0001629501"/>
</dbReference>